<feature type="transmembrane region" description="Helical" evidence="8">
    <location>
        <begin position="464"/>
        <end position="484"/>
    </location>
</feature>
<feature type="transmembrane region" description="Helical" evidence="8">
    <location>
        <begin position="193"/>
        <end position="211"/>
    </location>
</feature>
<dbReference type="PROSITE" id="PS50850">
    <property type="entry name" value="MFS"/>
    <property type="match status" value="1"/>
</dbReference>
<evidence type="ECO:0000256" key="3">
    <source>
        <dbReference type="ARBA" id="ARBA00022448"/>
    </source>
</evidence>
<evidence type="ECO:0000313" key="11">
    <source>
        <dbReference type="Proteomes" id="UP000000292"/>
    </source>
</evidence>
<keyword evidence="5 8" id="KW-0812">Transmembrane</keyword>
<organism evidence="10 11">
    <name type="scientific">Alicyclobacillus acidocaldarius (strain Tc-4-1)</name>
    <name type="common">Bacillus acidocaldarius</name>
    <dbReference type="NCBI Taxonomy" id="1048834"/>
    <lineage>
        <taxon>Bacteria</taxon>
        <taxon>Bacillati</taxon>
        <taxon>Bacillota</taxon>
        <taxon>Bacilli</taxon>
        <taxon>Bacillales</taxon>
        <taxon>Alicyclobacillaceae</taxon>
        <taxon>Alicyclobacillus</taxon>
    </lineage>
</organism>
<reference evidence="10 11" key="1">
    <citation type="journal article" date="2011" name="J. Bacteriol.">
        <title>Complete Genome Sequence of Alicyclobacillus acidocaldarius Strain Tc-4-1.</title>
        <authorList>
            <person name="Chen Y."/>
            <person name="He Y."/>
            <person name="Zhang B."/>
            <person name="Yang J."/>
            <person name="Li W."/>
            <person name="Dong Z."/>
            <person name="Hu S."/>
        </authorList>
    </citation>
    <scope>NUCLEOTIDE SEQUENCE [LARGE SCALE GENOMIC DNA]</scope>
    <source>
        <strain evidence="10 11">Tc-4-1</strain>
    </source>
</reference>
<evidence type="ECO:0000313" key="10">
    <source>
        <dbReference type="EMBL" id="AEJ42112.1"/>
    </source>
</evidence>
<feature type="transmembrane region" description="Helical" evidence="8">
    <location>
        <begin position="35"/>
        <end position="59"/>
    </location>
</feature>
<dbReference type="CDD" id="cd17321">
    <property type="entry name" value="MFS_MMR_MDR_like"/>
    <property type="match status" value="1"/>
</dbReference>
<dbReference type="AlphaFoldDB" id="F8IIF3"/>
<dbReference type="InterPro" id="IPR020846">
    <property type="entry name" value="MFS_dom"/>
</dbReference>
<accession>F8IIF3</accession>
<feature type="domain" description="Major facilitator superfamily (MFS) profile" evidence="9">
    <location>
        <begin position="37"/>
        <end position="487"/>
    </location>
</feature>
<feature type="transmembrane region" description="Helical" evidence="8">
    <location>
        <begin position="431"/>
        <end position="452"/>
    </location>
</feature>
<dbReference type="SUPFAM" id="SSF103473">
    <property type="entry name" value="MFS general substrate transporter"/>
    <property type="match status" value="1"/>
</dbReference>
<name>F8IIF3_ALIAT</name>
<evidence type="ECO:0000256" key="6">
    <source>
        <dbReference type="ARBA" id="ARBA00022989"/>
    </source>
</evidence>
<feature type="transmembrane region" description="Helical" evidence="8">
    <location>
        <begin position="163"/>
        <end position="187"/>
    </location>
</feature>
<evidence type="ECO:0000256" key="8">
    <source>
        <dbReference type="SAM" id="Phobius"/>
    </source>
</evidence>
<dbReference type="NCBIfam" id="TIGR00711">
    <property type="entry name" value="efflux_EmrB"/>
    <property type="match status" value="1"/>
</dbReference>
<feature type="transmembrane region" description="Helical" evidence="8">
    <location>
        <begin position="103"/>
        <end position="122"/>
    </location>
</feature>
<feature type="transmembrane region" description="Helical" evidence="8">
    <location>
        <begin position="388"/>
        <end position="410"/>
    </location>
</feature>
<dbReference type="Pfam" id="PF07690">
    <property type="entry name" value="MFS_1"/>
    <property type="match status" value="1"/>
</dbReference>
<dbReference type="GO" id="GO:0005886">
    <property type="term" value="C:plasma membrane"/>
    <property type="evidence" value="ECO:0007669"/>
    <property type="project" value="UniProtKB-SubCell"/>
</dbReference>
<dbReference type="InterPro" id="IPR011701">
    <property type="entry name" value="MFS"/>
</dbReference>
<feature type="transmembrane region" description="Helical" evidence="8">
    <location>
        <begin position="248"/>
        <end position="271"/>
    </location>
</feature>
<dbReference type="eggNOG" id="COG2814">
    <property type="taxonomic scope" value="Bacteria"/>
</dbReference>
<feature type="transmembrane region" description="Helical" evidence="8">
    <location>
        <begin position="223"/>
        <end position="242"/>
    </location>
</feature>
<evidence type="ECO:0000256" key="4">
    <source>
        <dbReference type="ARBA" id="ARBA00022475"/>
    </source>
</evidence>
<dbReference type="Proteomes" id="UP000000292">
    <property type="component" value="Chromosome"/>
</dbReference>
<dbReference type="KEGG" id="aad:TC41_0134"/>
<dbReference type="GO" id="GO:0022857">
    <property type="term" value="F:transmembrane transporter activity"/>
    <property type="evidence" value="ECO:0007669"/>
    <property type="project" value="InterPro"/>
</dbReference>
<sequence length="498" mass="54197">MCVRGDCMKMRNLRTFMPGFRRGQHSSRLEYRKMWWIFTSVVLGTLMVNIDSSVVNVLIPTLERAFHRPPSLLQWAVSAYLLVVTTLLPLLGALSDRGSRKKYYLMGVALFTISSALCAMATNLIELIIFRMIQGLGGALIMANVMSIITFTFPPERRGKPLGYVNSIVALGTIIGPGLGSVLLSLFGWRSVFWINIPIGMISLALSIVHLPPLRTSKEEQPLDLVGAIWITAAVAAMFFEFSEAGSWGWTSAPSIVLLVTGVVCFLLFLVHERHTPAPLIQLTYFRIPSFGLSVISSFLSYVLMMMPQFLLPIFLRDVQGESATRVGLVLMTQSLSMLVFSPVAGWLSDRYGPRAWPVIGMVMVGISVAVFSSLSAHTPLAYTTIDLFLFGLGLSLFTAPNNALVLAAVPPQHSGEVGSLLALVRNLGRLVGIAVSSAELTVSHVNGSGMANSHSLVTAFDRAFYIGVILAALAFATSISVSLHRSALGSTWKQRMP</sequence>
<evidence type="ECO:0000256" key="2">
    <source>
        <dbReference type="ARBA" id="ARBA00008537"/>
    </source>
</evidence>
<evidence type="ECO:0000259" key="9">
    <source>
        <dbReference type="PROSITE" id="PS50850"/>
    </source>
</evidence>
<feature type="transmembrane region" description="Helical" evidence="8">
    <location>
        <begin position="291"/>
        <end position="315"/>
    </location>
</feature>
<comment type="similarity">
    <text evidence="2">Belongs to the major facilitator superfamily. EmrB family.</text>
</comment>
<dbReference type="PANTHER" id="PTHR42718">
    <property type="entry name" value="MAJOR FACILITATOR SUPERFAMILY MULTIDRUG TRANSPORTER MFSC"/>
    <property type="match status" value="1"/>
</dbReference>
<dbReference type="PRINTS" id="PR01036">
    <property type="entry name" value="TCRTETB"/>
</dbReference>
<proteinExistence type="inferred from homology"/>
<dbReference type="InterPro" id="IPR036259">
    <property type="entry name" value="MFS_trans_sf"/>
</dbReference>
<dbReference type="InterPro" id="IPR004638">
    <property type="entry name" value="EmrB-like"/>
</dbReference>
<keyword evidence="6 8" id="KW-1133">Transmembrane helix</keyword>
<dbReference type="PATRIC" id="fig|1048834.4.peg.124"/>
<evidence type="ECO:0000256" key="7">
    <source>
        <dbReference type="ARBA" id="ARBA00023136"/>
    </source>
</evidence>
<keyword evidence="4" id="KW-1003">Cell membrane</keyword>
<gene>
    <name evidence="10" type="ordered locus">TC41_0134</name>
</gene>
<feature type="transmembrane region" description="Helical" evidence="8">
    <location>
        <begin position="128"/>
        <end position="151"/>
    </location>
</feature>
<protein>
    <submittedName>
        <fullName evidence="10">Drug resistance transporter, EmrB/QacA subfamily</fullName>
    </submittedName>
</protein>
<feature type="transmembrane region" description="Helical" evidence="8">
    <location>
        <begin position="71"/>
        <end position="91"/>
    </location>
</feature>
<keyword evidence="7 8" id="KW-0472">Membrane</keyword>
<feature type="transmembrane region" description="Helical" evidence="8">
    <location>
        <begin position="356"/>
        <end position="376"/>
    </location>
</feature>
<dbReference type="Gene3D" id="1.20.1720.10">
    <property type="entry name" value="Multidrug resistance protein D"/>
    <property type="match status" value="1"/>
</dbReference>
<dbReference type="EMBL" id="CP002902">
    <property type="protein sequence ID" value="AEJ42112.1"/>
    <property type="molecule type" value="Genomic_DNA"/>
</dbReference>
<feature type="transmembrane region" description="Helical" evidence="8">
    <location>
        <begin position="327"/>
        <end position="349"/>
    </location>
</feature>
<evidence type="ECO:0000256" key="5">
    <source>
        <dbReference type="ARBA" id="ARBA00022692"/>
    </source>
</evidence>
<comment type="subcellular location">
    <subcellularLocation>
        <location evidence="1">Cell membrane</location>
        <topology evidence="1">Multi-pass membrane protein</topology>
    </subcellularLocation>
</comment>
<dbReference type="Gene3D" id="1.20.1250.20">
    <property type="entry name" value="MFS general substrate transporter like domains"/>
    <property type="match status" value="1"/>
</dbReference>
<dbReference type="STRING" id="1048834.TC41_0134"/>
<keyword evidence="3" id="KW-0813">Transport</keyword>
<dbReference type="HOGENOM" id="CLU_000960_28_3_9"/>
<dbReference type="PANTHER" id="PTHR42718:SF9">
    <property type="entry name" value="MAJOR FACILITATOR SUPERFAMILY MULTIDRUG TRANSPORTER MFSC"/>
    <property type="match status" value="1"/>
</dbReference>
<evidence type="ECO:0000256" key="1">
    <source>
        <dbReference type="ARBA" id="ARBA00004651"/>
    </source>
</evidence>
<reference evidence="11" key="2">
    <citation type="submission" date="2011-06" db="EMBL/GenBank/DDBJ databases">
        <title>The complete genome sequence of Alicyclobacillus acidocaldarius sp. Tc-4-1.</title>
        <authorList>
            <person name="Chen Y."/>
            <person name="He Y."/>
            <person name="Dong Z."/>
            <person name="Hu S."/>
        </authorList>
    </citation>
    <scope>NUCLEOTIDE SEQUENCE [LARGE SCALE GENOMIC DNA]</scope>
    <source>
        <strain evidence="11">Tc-4-1</strain>
    </source>
</reference>